<dbReference type="AlphaFoldDB" id="A0A3Q3DE31"/>
<dbReference type="InterPro" id="IPR030417">
    <property type="entry name" value="MS4A"/>
</dbReference>
<feature type="transmembrane region" description="Helical" evidence="7">
    <location>
        <begin position="57"/>
        <end position="80"/>
    </location>
</feature>
<dbReference type="RefSeq" id="XP_019727457.1">
    <property type="nucleotide sequence ID" value="XM_019871898.1"/>
</dbReference>
<keyword evidence="9" id="KW-1185">Reference proteome</keyword>
<keyword evidence="3 7" id="KW-0812">Transmembrane</keyword>
<feature type="region of interest" description="Disordered" evidence="6">
    <location>
        <begin position="229"/>
        <end position="255"/>
    </location>
</feature>
<feature type="transmembrane region" description="Helical" evidence="7">
    <location>
        <begin position="92"/>
        <end position="110"/>
    </location>
</feature>
<evidence type="ECO:0000256" key="2">
    <source>
        <dbReference type="ARBA" id="ARBA00009565"/>
    </source>
</evidence>
<protein>
    <submittedName>
        <fullName evidence="8">Membrane spanning 4-domains A18</fullName>
    </submittedName>
</protein>
<dbReference type="Pfam" id="PF04103">
    <property type="entry name" value="CD20"/>
    <property type="match status" value="1"/>
</dbReference>
<dbReference type="PANTHER" id="PTHR23320:SF125">
    <property type="entry name" value="TRANSMEMBRANE PROTEIN 176L.1-RELATED"/>
    <property type="match status" value="1"/>
</dbReference>
<keyword evidence="5 7" id="KW-0472">Membrane</keyword>
<evidence type="ECO:0000256" key="7">
    <source>
        <dbReference type="SAM" id="Phobius"/>
    </source>
</evidence>
<reference evidence="8" key="1">
    <citation type="submission" date="2025-08" db="UniProtKB">
        <authorList>
            <consortium name="Ensembl"/>
        </authorList>
    </citation>
    <scope>IDENTIFICATION</scope>
</reference>
<proteinExistence type="inferred from homology"/>
<evidence type="ECO:0000256" key="4">
    <source>
        <dbReference type="ARBA" id="ARBA00022989"/>
    </source>
</evidence>
<feature type="transmembrane region" description="Helical" evidence="7">
    <location>
        <begin position="117"/>
        <end position="142"/>
    </location>
</feature>
<comment type="subcellular location">
    <subcellularLocation>
        <location evidence="1">Membrane</location>
        <topology evidence="1">Multi-pass membrane protein</topology>
    </subcellularLocation>
</comment>
<dbReference type="RefSeq" id="XP_019727458.1">
    <property type="nucleotide sequence ID" value="XM_019871899.1"/>
</dbReference>
<evidence type="ECO:0000313" key="8">
    <source>
        <dbReference type="Ensembl" id="ENSHCOP00000009729.1"/>
    </source>
</evidence>
<evidence type="ECO:0000313" key="9">
    <source>
        <dbReference type="Proteomes" id="UP000264820"/>
    </source>
</evidence>
<evidence type="ECO:0000256" key="3">
    <source>
        <dbReference type="ARBA" id="ARBA00022692"/>
    </source>
</evidence>
<keyword evidence="4 7" id="KW-1133">Transmembrane helix</keyword>
<sequence>MSVTMTKADGVTMLTLTSNPKSSWPPLCQILGGLCYSPMCCSVSRHLRTIMGTSQSVLGALHIMVGLLNIGLGAILMATGPASSWQMDSTAFPHWLGALFILFGTISIFSEKFPSPCLVLLNALLNLSGISFAIAGIVLYAINASRIYVWNICRDDDNDDYYWSRRRATTPSPSSAEQYYQERCSEGRELILMLLKAINGIAIVLCVLELCLVISSCVLAFKSLCHPSSAQQDNQQQSRDDPEGGYKPLLEEVEA</sequence>
<dbReference type="GeneTree" id="ENSGT00510000051675"/>
<dbReference type="GO" id="GO:0016020">
    <property type="term" value="C:membrane"/>
    <property type="evidence" value="ECO:0007669"/>
    <property type="project" value="UniProtKB-SubCell"/>
</dbReference>
<comment type="similarity">
    <text evidence="2">Belongs to the MS4A family.</text>
</comment>
<dbReference type="PANTHER" id="PTHR23320">
    <property type="entry name" value="MEMBRANE-SPANNING 4-DOMAINS SUBFAMILY A MS4A -RELATED"/>
    <property type="match status" value="1"/>
</dbReference>
<dbReference type="OrthoDB" id="8951938at2759"/>
<organism evidence="8 9">
    <name type="scientific">Hippocampus comes</name>
    <name type="common">Tiger tail seahorse</name>
    <dbReference type="NCBI Taxonomy" id="109280"/>
    <lineage>
        <taxon>Eukaryota</taxon>
        <taxon>Metazoa</taxon>
        <taxon>Chordata</taxon>
        <taxon>Craniata</taxon>
        <taxon>Vertebrata</taxon>
        <taxon>Euteleostomi</taxon>
        <taxon>Actinopterygii</taxon>
        <taxon>Neopterygii</taxon>
        <taxon>Teleostei</taxon>
        <taxon>Neoteleostei</taxon>
        <taxon>Acanthomorphata</taxon>
        <taxon>Syngnathiaria</taxon>
        <taxon>Syngnathiformes</taxon>
        <taxon>Syngnathoidei</taxon>
        <taxon>Syngnathidae</taxon>
        <taxon>Hippocampus</taxon>
    </lineage>
</organism>
<dbReference type="GeneID" id="109517019"/>
<dbReference type="OMA" id="KALCYNP"/>
<feature type="transmembrane region" description="Helical" evidence="7">
    <location>
        <begin position="197"/>
        <end position="221"/>
    </location>
</feature>
<dbReference type="Proteomes" id="UP000264820">
    <property type="component" value="Unplaced"/>
</dbReference>
<dbReference type="Ensembl" id="ENSHCOT00000015927.1">
    <property type="protein sequence ID" value="ENSHCOP00000009729.1"/>
    <property type="gene ID" value="ENSHCOG00000012209.1"/>
</dbReference>
<evidence type="ECO:0000256" key="6">
    <source>
        <dbReference type="SAM" id="MobiDB-lite"/>
    </source>
</evidence>
<reference evidence="8" key="2">
    <citation type="submission" date="2025-09" db="UniProtKB">
        <authorList>
            <consortium name="Ensembl"/>
        </authorList>
    </citation>
    <scope>IDENTIFICATION</scope>
</reference>
<dbReference type="InterPro" id="IPR007237">
    <property type="entry name" value="CD20-like"/>
</dbReference>
<dbReference type="KEGG" id="hcq:109517019"/>
<evidence type="ECO:0000256" key="1">
    <source>
        <dbReference type="ARBA" id="ARBA00004141"/>
    </source>
</evidence>
<dbReference type="STRING" id="109280.ENSHCOP00000009729"/>
<accession>A0A3Q3DE31</accession>
<evidence type="ECO:0000256" key="5">
    <source>
        <dbReference type="ARBA" id="ARBA00023136"/>
    </source>
</evidence>
<name>A0A3Q3DE31_HIPCM</name>